<gene>
    <name evidence="1" type="ORF">ACH5RR_040536</name>
</gene>
<evidence type="ECO:0000313" key="2">
    <source>
        <dbReference type="Proteomes" id="UP001630127"/>
    </source>
</evidence>
<protein>
    <submittedName>
        <fullName evidence="1">Uncharacterized protein</fullName>
    </submittedName>
</protein>
<proteinExistence type="predicted"/>
<dbReference type="Proteomes" id="UP001630127">
    <property type="component" value="Unassembled WGS sequence"/>
</dbReference>
<evidence type="ECO:0000313" key="1">
    <source>
        <dbReference type="EMBL" id="KAL3497804.1"/>
    </source>
</evidence>
<dbReference type="AlphaFoldDB" id="A0ABD2XS09"/>
<comment type="caution">
    <text evidence="1">The sequence shown here is derived from an EMBL/GenBank/DDBJ whole genome shotgun (WGS) entry which is preliminary data.</text>
</comment>
<name>A0ABD2XS09_9GENT</name>
<accession>A0ABD2XS09</accession>
<sequence length="109" mass="11702">MMEKRAATAPATHTTILIKNNVVESSRVVCATQTNMGLRAIVRVVATMDAVVLETIALDGLPFKDTLPSSKNTADLELTIEVVHAREKSNCTITTTQVLDSCAQLRGCS</sequence>
<keyword evidence="2" id="KW-1185">Reference proteome</keyword>
<organism evidence="1 2">
    <name type="scientific">Cinchona calisaya</name>
    <dbReference type="NCBI Taxonomy" id="153742"/>
    <lineage>
        <taxon>Eukaryota</taxon>
        <taxon>Viridiplantae</taxon>
        <taxon>Streptophyta</taxon>
        <taxon>Embryophyta</taxon>
        <taxon>Tracheophyta</taxon>
        <taxon>Spermatophyta</taxon>
        <taxon>Magnoliopsida</taxon>
        <taxon>eudicotyledons</taxon>
        <taxon>Gunneridae</taxon>
        <taxon>Pentapetalae</taxon>
        <taxon>asterids</taxon>
        <taxon>lamiids</taxon>
        <taxon>Gentianales</taxon>
        <taxon>Rubiaceae</taxon>
        <taxon>Cinchonoideae</taxon>
        <taxon>Cinchoneae</taxon>
        <taxon>Cinchona</taxon>
    </lineage>
</organism>
<reference evidence="1 2" key="1">
    <citation type="submission" date="2024-11" db="EMBL/GenBank/DDBJ databases">
        <title>A near-complete genome assembly of Cinchona calisaya.</title>
        <authorList>
            <person name="Lian D.C."/>
            <person name="Zhao X.W."/>
            <person name="Wei L."/>
        </authorList>
    </citation>
    <scope>NUCLEOTIDE SEQUENCE [LARGE SCALE GENOMIC DNA]</scope>
    <source>
        <tissue evidence="1">Nenye</tissue>
    </source>
</reference>
<dbReference type="EMBL" id="JBJUIK010000017">
    <property type="protein sequence ID" value="KAL3497804.1"/>
    <property type="molecule type" value="Genomic_DNA"/>
</dbReference>